<evidence type="ECO:0000313" key="3">
    <source>
        <dbReference type="Proteomes" id="UP001251528"/>
    </source>
</evidence>
<proteinExistence type="predicted"/>
<dbReference type="InterPro" id="IPR000182">
    <property type="entry name" value="GNAT_dom"/>
</dbReference>
<dbReference type="SUPFAM" id="SSF55729">
    <property type="entry name" value="Acyl-CoA N-acyltransferases (Nat)"/>
    <property type="match status" value="1"/>
</dbReference>
<dbReference type="Gene3D" id="3.40.630.30">
    <property type="match status" value="1"/>
</dbReference>
<dbReference type="PROSITE" id="PS51186">
    <property type="entry name" value="GNAT"/>
    <property type="match status" value="1"/>
</dbReference>
<name>A0AAJ0CW72_9HYPO</name>
<protein>
    <recommendedName>
        <fullName evidence="1">N-acetyltransferase domain-containing protein</fullName>
    </recommendedName>
</protein>
<dbReference type="Pfam" id="PF13508">
    <property type="entry name" value="Acetyltransf_7"/>
    <property type="match status" value="1"/>
</dbReference>
<organism evidence="2 3">
    <name type="scientific">Conoideocrella luteorostrata</name>
    <dbReference type="NCBI Taxonomy" id="1105319"/>
    <lineage>
        <taxon>Eukaryota</taxon>
        <taxon>Fungi</taxon>
        <taxon>Dikarya</taxon>
        <taxon>Ascomycota</taxon>
        <taxon>Pezizomycotina</taxon>
        <taxon>Sordariomycetes</taxon>
        <taxon>Hypocreomycetidae</taxon>
        <taxon>Hypocreales</taxon>
        <taxon>Clavicipitaceae</taxon>
        <taxon>Conoideocrella</taxon>
    </lineage>
</organism>
<dbReference type="GO" id="GO:0016747">
    <property type="term" value="F:acyltransferase activity, transferring groups other than amino-acyl groups"/>
    <property type="evidence" value="ECO:0007669"/>
    <property type="project" value="InterPro"/>
</dbReference>
<dbReference type="EMBL" id="JASWJB010000020">
    <property type="protein sequence ID" value="KAK2612114.1"/>
    <property type="molecule type" value="Genomic_DNA"/>
</dbReference>
<gene>
    <name evidence="2" type="ORF">QQS21_001844</name>
</gene>
<accession>A0AAJ0CW72</accession>
<comment type="caution">
    <text evidence="2">The sequence shown here is derived from an EMBL/GenBank/DDBJ whole genome shotgun (WGS) entry which is preliminary data.</text>
</comment>
<sequence length="224" mass="24721">MTHDVVQETSVGFGTGSECDWAASNSAVVEIRIADISVAENAKTVASLIRIVNSAYEAEADLFIPGYHRTSEAEIVKLLREGVMAVAYMPVEGGLTHQSIMSASLSSTNKHMKAVGCVYVKQISARLGTFGMLALEPEHQGGGLGRAMVHFAEEHCRRKRCTVMQLELLVPITYEHALKSRLQAWYQRLGYRVVKHGSLDQQYPNLARQLIGTTVCRVFQKDIV</sequence>
<dbReference type="CDD" id="cd04301">
    <property type="entry name" value="NAT_SF"/>
    <property type="match status" value="1"/>
</dbReference>
<evidence type="ECO:0000259" key="1">
    <source>
        <dbReference type="PROSITE" id="PS51186"/>
    </source>
</evidence>
<evidence type="ECO:0000313" key="2">
    <source>
        <dbReference type="EMBL" id="KAK2612114.1"/>
    </source>
</evidence>
<dbReference type="InterPro" id="IPR016181">
    <property type="entry name" value="Acyl_CoA_acyltransferase"/>
</dbReference>
<keyword evidence="3" id="KW-1185">Reference proteome</keyword>
<dbReference type="AlphaFoldDB" id="A0AAJ0CW72"/>
<reference evidence="2" key="1">
    <citation type="submission" date="2023-06" db="EMBL/GenBank/DDBJ databases">
        <title>Conoideocrella luteorostrata (Hypocreales: Clavicipitaceae), a potential biocontrol fungus for elongate hemlock scale in United States Christmas tree production areas.</title>
        <authorList>
            <person name="Barrett H."/>
            <person name="Lovett B."/>
            <person name="Macias A.M."/>
            <person name="Stajich J.E."/>
            <person name="Kasson M.T."/>
        </authorList>
    </citation>
    <scope>NUCLEOTIDE SEQUENCE</scope>
    <source>
        <strain evidence="2">ARSEF 14590</strain>
    </source>
</reference>
<dbReference type="Proteomes" id="UP001251528">
    <property type="component" value="Unassembled WGS sequence"/>
</dbReference>
<feature type="domain" description="N-acetyltransferase" evidence="1">
    <location>
        <begin position="47"/>
        <end position="212"/>
    </location>
</feature>